<proteinExistence type="predicted"/>
<name>A0A7I8IIS0_SPIIN</name>
<evidence type="ECO:0000256" key="3">
    <source>
        <dbReference type="SAM" id="MobiDB-lite"/>
    </source>
</evidence>
<protein>
    <recommendedName>
        <fullName evidence="1">Rhodopsin</fullName>
    </recommendedName>
</protein>
<gene>
    <name evidence="4" type="ORF">SI7747_03003325</name>
</gene>
<keyword evidence="5" id="KW-1185">Reference proteome</keyword>
<evidence type="ECO:0000313" key="4">
    <source>
        <dbReference type="EMBL" id="CAA2617156.1"/>
    </source>
</evidence>
<dbReference type="InterPro" id="IPR006031">
    <property type="entry name" value="XYPPX"/>
</dbReference>
<accession>A0A7I8IIS0</accession>
<feature type="compositionally biased region" description="Pro residues" evidence="3">
    <location>
        <begin position="74"/>
        <end position="95"/>
    </location>
</feature>
<sequence length="249" mass="24942">MGGGKDKDKGHEGGEQSDRGLVSNIAHGLAGYAGGHQSGYPPQGYPPQPGAYPPHQGYPPAHGGYPPQQGYPPQGYPPQGYPPQGYPPQGYPPAGYPSAPHHGSHGPGVGTLLAGGAAAAAAGYGAGYLSHGGSHGGHGVGHVGGYATHGYGHHGSSSRGSTVMGGLGSTASMGSTAMAGSGSTASTVGSGSNARWAGPPPFIYCDNKDMEAGVLGYSPVLLLCAFPEALLYAKLKREPRPMKMLLCFP</sequence>
<evidence type="ECO:0000313" key="5">
    <source>
        <dbReference type="Proteomes" id="UP001189122"/>
    </source>
</evidence>
<reference evidence="4 5" key="1">
    <citation type="submission" date="2019-12" db="EMBL/GenBank/DDBJ databases">
        <authorList>
            <person name="Scholz U."/>
            <person name="Mascher M."/>
            <person name="Fiebig A."/>
        </authorList>
    </citation>
    <scope>NUCLEOTIDE SEQUENCE</scope>
</reference>
<dbReference type="Proteomes" id="UP001189122">
    <property type="component" value="Unassembled WGS sequence"/>
</dbReference>
<dbReference type="Pfam" id="PF02162">
    <property type="entry name" value="XYPPX"/>
    <property type="match status" value="2"/>
</dbReference>
<dbReference type="PANTHER" id="PTHR31248">
    <property type="entry name" value="DOMAIN PROTEIN, PUTATIVE (AFU_ORTHOLOGUE AFUA_5G04290)-RELATED"/>
    <property type="match status" value="1"/>
</dbReference>
<feature type="compositionally biased region" description="Low complexity" evidence="3">
    <location>
        <begin position="53"/>
        <end position="73"/>
    </location>
</feature>
<dbReference type="PANTHER" id="PTHR31248:SF2">
    <property type="entry name" value="DOMAIN PROTEIN, PUTATIVE (AFU_ORTHOLOGUE AFUA_5G04290)-RELATED"/>
    <property type="match status" value="1"/>
</dbReference>
<dbReference type="EMBL" id="CACRZD030000003">
    <property type="protein sequence ID" value="CAA6656854.1"/>
    <property type="molecule type" value="Genomic_DNA"/>
</dbReference>
<organism evidence="4">
    <name type="scientific">Spirodela intermedia</name>
    <name type="common">Intermediate duckweed</name>
    <dbReference type="NCBI Taxonomy" id="51605"/>
    <lineage>
        <taxon>Eukaryota</taxon>
        <taxon>Viridiplantae</taxon>
        <taxon>Streptophyta</taxon>
        <taxon>Embryophyta</taxon>
        <taxon>Tracheophyta</taxon>
        <taxon>Spermatophyta</taxon>
        <taxon>Magnoliopsida</taxon>
        <taxon>Liliopsida</taxon>
        <taxon>Araceae</taxon>
        <taxon>Lemnoideae</taxon>
        <taxon>Spirodela</taxon>
    </lineage>
</organism>
<dbReference type="AlphaFoldDB" id="A0A7I8IIS0"/>
<feature type="compositionally biased region" description="Pro residues" evidence="3">
    <location>
        <begin position="43"/>
        <end position="52"/>
    </location>
</feature>
<evidence type="ECO:0000256" key="2">
    <source>
        <dbReference type="ARBA" id="ARBA00043946"/>
    </source>
</evidence>
<feature type="compositionally biased region" description="Basic and acidic residues" evidence="3">
    <location>
        <begin position="1"/>
        <end position="18"/>
    </location>
</feature>
<dbReference type="PRINTS" id="PR00239">
    <property type="entry name" value="RHODOPSNTAIL"/>
</dbReference>
<dbReference type="EMBL" id="LR743590">
    <property type="protein sequence ID" value="CAA2617156.1"/>
    <property type="molecule type" value="Genomic_DNA"/>
</dbReference>
<evidence type="ECO:0000256" key="1">
    <source>
        <dbReference type="ARBA" id="ARBA00013487"/>
    </source>
</evidence>
<comment type="subcellular location">
    <subcellularLocation>
        <location evidence="2">Cell projection</location>
        <location evidence="2">Rhabdomere membrane</location>
        <topology evidence="2">Multi-pass membrane protein</topology>
    </subcellularLocation>
</comment>
<feature type="region of interest" description="Disordered" evidence="3">
    <location>
        <begin position="1"/>
        <end position="104"/>
    </location>
</feature>